<evidence type="ECO:0000313" key="2">
    <source>
        <dbReference type="Proteomes" id="UP000231701"/>
    </source>
</evidence>
<dbReference type="InterPro" id="IPR036038">
    <property type="entry name" value="Aminotransferase-like"/>
</dbReference>
<dbReference type="Gene3D" id="3.20.10.10">
    <property type="entry name" value="D-amino Acid Aminotransferase, subunit A, domain 2"/>
    <property type="match status" value="1"/>
</dbReference>
<dbReference type="Pfam" id="PF01063">
    <property type="entry name" value="Aminotran_4"/>
    <property type="match status" value="1"/>
</dbReference>
<dbReference type="GO" id="GO:0016829">
    <property type="term" value="F:lyase activity"/>
    <property type="evidence" value="ECO:0007669"/>
    <property type="project" value="UniProtKB-KW"/>
</dbReference>
<reference evidence="1 2" key="1">
    <citation type="submission" date="2016-12" db="EMBL/GenBank/DDBJ databases">
        <title>Isolation and genomic insights into novel planktonic Zetaproteobacteria from stratified waters of the Chesapeake Bay.</title>
        <authorList>
            <person name="McAllister S.M."/>
            <person name="Kato S."/>
            <person name="Chan C.S."/>
            <person name="Chiu B.K."/>
            <person name="Field E.K."/>
        </authorList>
    </citation>
    <scope>NUCLEOTIDE SEQUENCE [LARGE SCALE GENOMIC DNA]</scope>
    <source>
        <strain evidence="1 2">CP-5</strain>
    </source>
</reference>
<protein>
    <submittedName>
        <fullName evidence="1">Branched-chain amino acid aminotransferase/4-amino-4-deoxychorismate lyase</fullName>
    </submittedName>
</protein>
<organism evidence="1 2">
    <name type="scientific">Mariprofundus aestuarium</name>
    <dbReference type="NCBI Taxonomy" id="1921086"/>
    <lineage>
        <taxon>Bacteria</taxon>
        <taxon>Pseudomonadati</taxon>
        <taxon>Pseudomonadota</taxon>
        <taxon>Candidatius Mariprofundia</taxon>
        <taxon>Mariprofundales</taxon>
        <taxon>Mariprofundaceae</taxon>
        <taxon>Mariprofundus</taxon>
    </lineage>
</organism>
<dbReference type="InterPro" id="IPR043132">
    <property type="entry name" value="BCAT-like_C"/>
</dbReference>
<dbReference type="SUPFAM" id="SSF56752">
    <property type="entry name" value="D-aminoacid aminotransferase-like PLP-dependent enzymes"/>
    <property type="match status" value="1"/>
</dbReference>
<sequence length="259" mass="28366">MKIVSVDTIDRGIAYAEACFETFRVIDGECFAWPAHRQRLAVGLSEFGIDLGDDDYESLYTAALDSAAQDGASDVLVRITITGGDAGWGLTNRALSPAAYIQAMPFFSPRKPARLMLKRWPFPLKEKRAKFSSDYAETLRALAGCKDIDVLFEKNDLLIAAATANLLLYRQGRWWTPLADAGVLPGVVRNHLVKAGVAHEAECPLAWLEECEALALCNSGIFLRRVVSVTDRKALDGEHPAFRELIEALAGEAGIPKDI</sequence>
<dbReference type="Proteomes" id="UP000231701">
    <property type="component" value="Chromosome"/>
</dbReference>
<dbReference type="InterPro" id="IPR043131">
    <property type="entry name" value="BCAT-like_N"/>
</dbReference>
<dbReference type="InterPro" id="IPR001544">
    <property type="entry name" value="Aminotrans_IV"/>
</dbReference>
<dbReference type="RefSeq" id="WP_157819243.1">
    <property type="nucleotide sequence ID" value="NZ_CP018799.1"/>
</dbReference>
<keyword evidence="2" id="KW-1185">Reference proteome</keyword>
<dbReference type="Gene3D" id="3.30.470.10">
    <property type="match status" value="1"/>
</dbReference>
<keyword evidence="1" id="KW-0808">Transferase</keyword>
<keyword evidence="1" id="KW-0456">Lyase</keyword>
<accession>A0A2K8L5K9</accession>
<keyword evidence="1" id="KW-0032">Aminotransferase</keyword>
<gene>
    <name evidence="1" type="ORF">Ga0123461_1097</name>
</gene>
<dbReference type="OrthoDB" id="9805628at2"/>
<dbReference type="AlphaFoldDB" id="A0A2K8L5K9"/>
<dbReference type="EMBL" id="CP018799">
    <property type="protein sequence ID" value="ATX79516.1"/>
    <property type="molecule type" value="Genomic_DNA"/>
</dbReference>
<dbReference type="KEGG" id="maes:Ga0123461_1097"/>
<name>A0A2K8L5K9_MARES</name>
<proteinExistence type="predicted"/>
<dbReference type="GO" id="GO:0008483">
    <property type="term" value="F:transaminase activity"/>
    <property type="evidence" value="ECO:0007669"/>
    <property type="project" value="UniProtKB-KW"/>
</dbReference>
<evidence type="ECO:0000313" key="1">
    <source>
        <dbReference type="EMBL" id="ATX79516.1"/>
    </source>
</evidence>